<dbReference type="InterPro" id="IPR029021">
    <property type="entry name" value="Prot-tyrosine_phosphatase-like"/>
</dbReference>
<dbReference type="InterPro" id="IPR052782">
    <property type="entry name" value="Oocyte-zygote_transition_reg"/>
</dbReference>
<organism evidence="2 3">
    <name type="scientific">Steinernema glaseri</name>
    <dbReference type="NCBI Taxonomy" id="37863"/>
    <lineage>
        <taxon>Eukaryota</taxon>
        <taxon>Metazoa</taxon>
        <taxon>Ecdysozoa</taxon>
        <taxon>Nematoda</taxon>
        <taxon>Chromadorea</taxon>
        <taxon>Rhabditida</taxon>
        <taxon>Tylenchina</taxon>
        <taxon>Panagrolaimomorpha</taxon>
        <taxon>Strongyloidoidea</taxon>
        <taxon>Steinernematidae</taxon>
        <taxon>Steinernema</taxon>
    </lineage>
</organism>
<evidence type="ECO:0000259" key="1">
    <source>
        <dbReference type="PROSITE" id="PS50055"/>
    </source>
</evidence>
<keyword evidence="2" id="KW-1185">Reference proteome</keyword>
<name>A0A1I7ZLU8_9BILA</name>
<accession>A0A1I7ZLU8</accession>
<dbReference type="PANTHER" id="PTHR46163">
    <property type="entry name" value="TYROSINE-PROTEIN PHOSPHATASE-RELATED"/>
    <property type="match status" value="1"/>
</dbReference>
<evidence type="ECO:0000313" key="2">
    <source>
        <dbReference type="Proteomes" id="UP000095287"/>
    </source>
</evidence>
<feature type="domain" description="Tyrosine-protein phosphatase" evidence="1">
    <location>
        <begin position="39"/>
        <end position="171"/>
    </location>
</feature>
<sequence>MNSEQKTNLVEDPCAHQDVVRSLVKRFCDTTLKKGISGLREEFARLKDEAVPSADSLVAFHAHHKAMRNRYRDIPCVEESRVKLVEHPAELDYIHANFVSTPFHERRFICTQAPISTTCYDFWWMVLQEKSDVIVMLCNFYEDGRPKCARYVPMEEQASITFRDITITATS</sequence>
<dbReference type="Pfam" id="PF00102">
    <property type="entry name" value="Y_phosphatase"/>
    <property type="match status" value="1"/>
</dbReference>
<dbReference type="PANTHER" id="PTHR46163:SF5">
    <property type="entry name" value="TYROSINE-PROTEIN PHOSPHATASE"/>
    <property type="match status" value="1"/>
</dbReference>
<evidence type="ECO:0000313" key="3">
    <source>
        <dbReference type="WBParaSite" id="L893_g27714.t1"/>
    </source>
</evidence>
<protein>
    <submittedName>
        <fullName evidence="3">Tyrosine-protein phosphatase domain-containing protein</fullName>
    </submittedName>
</protein>
<dbReference type="InterPro" id="IPR000242">
    <property type="entry name" value="PTP_cat"/>
</dbReference>
<dbReference type="SMART" id="SM00194">
    <property type="entry name" value="PTPc"/>
    <property type="match status" value="1"/>
</dbReference>
<dbReference type="PROSITE" id="PS50055">
    <property type="entry name" value="TYR_PHOSPHATASE_PTP"/>
    <property type="match status" value="1"/>
</dbReference>
<dbReference type="SUPFAM" id="SSF52799">
    <property type="entry name" value="(Phosphotyrosine protein) phosphatases II"/>
    <property type="match status" value="1"/>
</dbReference>
<dbReference type="AlphaFoldDB" id="A0A1I7ZLU8"/>
<reference evidence="3" key="1">
    <citation type="submission" date="2016-11" db="UniProtKB">
        <authorList>
            <consortium name="WormBaseParasite"/>
        </authorList>
    </citation>
    <scope>IDENTIFICATION</scope>
</reference>
<dbReference type="Gene3D" id="3.90.190.10">
    <property type="entry name" value="Protein tyrosine phosphatase superfamily"/>
    <property type="match status" value="1"/>
</dbReference>
<proteinExistence type="predicted"/>
<dbReference type="GO" id="GO:0004725">
    <property type="term" value="F:protein tyrosine phosphatase activity"/>
    <property type="evidence" value="ECO:0007669"/>
    <property type="project" value="InterPro"/>
</dbReference>
<dbReference type="Proteomes" id="UP000095287">
    <property type="component" value="Unplaced"/>
</dbReference>
<dbReference type="WBParaSite" id="L893_g27714.t1">
    <property type="protein sequence ID" value="L893_g27714.t1"/>
    <property type="gene ID" value="L893_g27714"/>
</dbReference>